<evidence type="ECO:0000256" key="2">
    <source>
        <dbReference type="ARBA" id="ARBA00023125"/>
    </source>
</evidence>
<dbReference type="GeneID" id="91489090"/>
<feature type="DNA-binding region" description="H-T-H motif" evidence="4">
    <location>
        <begin position="60"/>
        <end position="79"/>
    </location>
</feature>
<feature type="domain" description="HTH tetR-type" evidence="6">
    <location>
        <begin position="37"/>
        <end position="97"/>
    </location>
</feature>
<dbReference type="InterPro" id="IPR050109">
    <property type="entry name" value="HTH-type_TetR-like_transc_reg"/>
</dbReference>
<gene>
    <name evidence="7" type="ordered locus">Ndas_1005</name>
</gene>
<dbReference type="Pfam" id="PF00440">
    <property type="entry name" value="TetR_N"/>
    <property type="match status" value="1"/>
</dbReference>
<dbReference type="InterPro" id="IPR001647">
    <property type="entry name" value="HTH_TetR"/>
</dbReference>
<dbReference type="PANTHER" id="PTHR30055">
    <property type="entry name" value="HTH-TYPE TRANSCRIPTIONAL REGULATOR RUTR"/>
    <property type="match status" value="1"/>
</dbReference>
<dbReference type="Proteomes" id="UP000002219">
    <property type="component" value="Chromosome 1"/>
</dbReference>
<evidence type="ECO:0000259" key="6">
    <source>
        <dbReference type="PROSITE" id="PS50977"/>
    </source>
</evidence>
<evidence type="ECO:0000256" key="4">
    <source>
        <dbReference type="PROSITE-ProRule" id="PRU00335"/>
    </source>
</evidence>
<dbReference type="GO" id="GO:0003700">
    <property type="term" value="F:DNA-binding transcription factor activity"/>
    <property type="evidence" value="ECO:0007669"/>
    <property type="project" value="TreeGrafter"/>
</dbReference>
<keyword evidence="2 4" id="KW-0238">DNA-binding</keyword>
<proteinExistence type="predicted"/>
<evidence type="ECO:0000313" key="7">
    <source>
        <dbReference type="EMBL" id="ADH66449.1"/>
    </source>
</evidence>
<dbReference type="AlphaFoldDB" id="D7B158"/>
<dbReference type="eggNOG" id="COG1309">
    <property type="taxonomic scope" value="Bacteria"/>
</dbReference>
<dbReference type="Gene3D" id="1.10.357.10">
    <property type="entry name" value="Tetracycline Repressor, domain 2"/>
    <property type="match status" value="1"/>
</dbReference>
<sequence length="218" mass="23651">MTRENPRSREPEQGHEQAEGRTRGRERGSRRPTLTEQARRAQLIDVTVRLIAEHGDAATSLARIAEAAGITKAAVLYHFRSKDALVRAAHESALTGLVEHVGRAVESADAERAPAAYIRSMVGYLRDHPGHTRVVIAAVSEEDRRSSQRWRPLADLMAAARRARGADSGTEGPDLRTTALIVGGGMDAIVAEHLDHPDYDPLAAAEELVAMLDGVLFS</sequence>
<dbReference type="InterPro" id="IPR009057">
    <property type="entry name" value="Homeodomain-like_sf"/>
</dbReference>
<reference evidence="7 8" key="1">
    <citation type="journal article" date="2010" name="Stand. Genomic Sci.">
        <title>Complete genome sequence of Nocardiopsis dassonvillei type strain (IMRU 509).</title>
        <authorList>
            <person name="Sun H."/>
            <person name="Lapidus A."/>
            <person name="Nolan M."/>
            <person name="Lucas S."/>
            <person name="Del Rio T.G."/>
            <person name="Tice H."/>
            <person name="Cheng J.F."/>
            <person name="Tapia R."/>
            <person name="Han C."/>
            <person name="Goodwin L."/>
            <person name="Pitluck S."/>
            <person name="Pagani I."/>
            <person name="Ivanova N."/>
            <person name="Mavromatis K."/>
            <person name="Mikhailova N."/>
            <person name="Pati A."/>
            <person name="Chen A."/>
            <person name="Palaniappan K."/>
            <person name="Land M."/>
            <person name="Hauser L."/>
            <person name="Chang Y.J."/>
            <person name="Jeffries C.D."/>
            <person name="Djao O.D."/>
            <person name="Rohde M."/>
            <person name="Sikorski J."/>
            <person name="Goker M."/>
            <person name="Woyke T."/>
            <person name="Bristow J."/>
            <person name="Eisen J.A."/>
            <person name="Markowitz V."/>
            <person name="Hugenholtz P."/>
            <person name="Kyrpides N.C."/>
            <person name="Klenk H.P."/>
        </authorList>
    </citation>
    <scope>NUCLEOTIDE SEQUENCE [LARGE SCALE GENOMIC DNA]</scope>
    <source>
        <strain evidence="8">ATCC 23218 / DSM 43111 / CIP 107115 / JCM 7437 / KCTC 9190 / NBRC 14626 / NCTC 10488 / NRRL B-5397 / IMRU 509</strain>
    </source>
</reference>
<dbReference type="SUPFAM" id="SSF46689">
    <property type="entry name" value="Homeodomain-like"/>
    <property type="match status" value="1"/>
</dbReference>
<dbReference type="PRINTS" id="PR00455">
    <property type="entry name" value="HTHTETR"/>
</dbReference>
<dbReference type="Gene3D" id="1.10.10.60">
    <property type="entry name" value="Homeodomain-like"/>
    <property type="match status" value="1"/>
</dbReference>
<dbReference type="RefSeq" id="WP_013152056.1">
    <property type="nucleotide sequence ID" value="NC_014210.1"/>
</dbReference>
<dbReference type="EMBL" id="CP002040">
    <property type="protein sequence ID" value="ADH66449.1"/>
    <property type="molecule type" value="Genomic_DNA"/>
</dbReference>
<dbReference type="PROSITE" id="PS50977">
    <property type="entry name" value="HTH_TETR_2"/>
    <property type="match status" value="1"/>
</dbReference>
<feature type="compositionally biased region" description="Basic and acidic residues" evidence="5">
    <location>
        <begin position="1"/>
        <end position="29"/>
    </location>
</feature>
<feature type="region of interest" description="Disordered" evidence="5">
    <location>
        <begin position="1"/>
        <end position="36"/>
    </location>
</feature>
<evidence type="ECO:0000256" key="1">
    <source>
        <dbReference type="ARBA" id="ARBA00023015"/>
    </source>
</evidence>
<protein>
    <submittedName>
        <fullName evidence="7">Transcriptional regulator, TetR family</fullName>
    </submittedName>
</protein>
<evidence type="ECO:0000256" key="5">
    <source>
        <dbReference type="SAM" id="MobiDB-lite"/>
    </source>
</evidence>
<evidence type="ECO:0000313" key="8">
    <source>
        <dbReference type="Proteomes" id="UP000002219"/>
    </source>
</evidence>
<dbReference type="GO" id="GO:0000976">
    <property type="term" value="F:transcription cis-regulatory region binding"/>
    <property type="evidence" value="ECO:0007669"/>
    <property type="project" value="TreeGrafter"/>
</dbReference>
<keyword evidence="3" id="KW-0804">Transcription</keyword>
<name>D7B158_NOCDD</name>
<dbReference type="HOGENOM" id="CLU_069356_15_5_11"/>
<dbReference type="PANTHER" id="PTHR30055:SF240">
    <property type="entry name" value="HTH-TYPE TRANSCRIPTIONAL REGULATOR ACRR"/>
    <property type="match status" value="1"/>
</dbReference>
<keyword evidence="1" id="KW-0805">Transcription regulation</keyword>
<organism evidence="7 8">
    <name type="scientific">Nocardiopsis dassonvillei (strain ATCC 23218 / DSM 43111 / CIP 107115 / JCM 7437 / KCTC 9190 / NBRC 14626 / NCTC 10488 / NRRL B-5397 / IMRU 509)</name>
    <name type="common">Actinomadura dassonvillei</name>
    <dbReference type="NCBI Taxonomy" id="446468"/>
    <lineage>
        <taxon>Bacteria</taxon>
        <taxon>Bacillati</taxon>
        <taxon>Actinomycetota</taxon>
        <taxon>Actinomycetes</taxon>
        <taxon>Streptosporangiales</taxon>
        <taxon>Nocardiopsidaceae</taxon>
        <taxon>Nocardiopsis</taxon>
    </lineage>
</organism>
<dbReference type="STRING" id="446468.Ndas_1005"/>
<keyword evidence="8" id="KW-1185">Reference proteome</keyword>
<evidence type="ECO:0000256" key="3">
    <source>
        <dbReference type="ARBA" id="ARBA00023163"/>
    </source>
</evidence>
<dbReference type="KEGG" id="nda:Ndas_1005"/>
<accession>D7B158</accession>